<feature type="transmembrane region" description="Helical" evidence="4">
    <location>
        <begin position="41"/>
        <end position="62"/>
    </location>
</feature>
<evidence type="ECO:0000259" key="5">
    <source>
        <dbReference type="SMART" id="SM00249"/>
    </source>
</evidence>
<keyword evidence="3" id="KW-0862">Zinc</keyword>
<keyword evidence="1" id="KW-0479">Metal-binding</keyword>
<dbReference type="Proteomes" id="UP000235965">
    <property type="component" value="Unassembled WGS sequence"/>
</dbReference>
<keyword evidence="4" id="KW-0472">Membrane</keyword>
<accession>A0A2J7QD05</accession>
<dbReference type="SUPFAM" id="SSF57903">
    <property type="entry name" value="FYVE/PHD zinc finger"/>
    <property type="match status" value="1"/>
</dbReference>
<evidence type="ECO:0000256" key="1">
    <source>
        <dbReference type="ARBA" id="ARBA00022723"/>
    </source>
</evidence>
<proteinExistence type="predicted"/>
<dbReference type="EMBL" id="NEVH01015850">
    <property type="protein sequence ID" value="PNF26455.1"/>
    <property type="molecule type" value="Genomic_DNA"/>
</dbReference>
<sequence length="186" mass="20633">MGCCLEGYRFQVGTWAARFSGWSAVGHVDTRGGKAYMGKMMLCATVIATLLIIGGVELNLGLVDNIVQVTCNGCNRTLKSGTQCAMCGQWYHNSCGNVKFQVAESGKWNCASCSFERLRVLEDKLKDVQIQIEELKLKNEVGKFSFVNRTIADWNQLPEGVIGTHPVKAHIFRKKVRKAKSVEQVK</sequence>
<dbReference type="SMART" id="SM00249">
    <property type="entry name" value="PHD"/>
    <property type="match status" value="1"/>
</dbReference>
<name>A0A2J7QD05_9NEOP</name>
<dbReference type="Gene3D" id="3.30.40.10">
    <property type="entry name" value="Zinc/RING finger domain, C3HC4 (zinc finger)"/>
    <property type="match status" value="1"/>
</dbReference>
<dbReference type="InterPro" id="IPR011011">
    <property type="entry name" value="Znf_FYVE_PHD"/>
</dbReference>
<dbReference type="GO" id="GO:0008270">
    <property type="term" value="F:zinc ion binding"/>
    <property type="evidence" value="ECO:0007669"/>
    <property type="project" value="UniProtKB-KW"/>
</dbReference>
<organism evidence="6 7">
    <name type="scientific">Cryptotermes secundus</name>
    <dbReference type="NCBI Taxonomy" id="105785"/>
    <lineage>
        <taxon>Eukaryota</taxon>
        <taxon>Metazoa</taxon>
        <taxon>Ecdysozoa</taxon>
        <taxon>Arthropoda</taxon>
        <taxon>Hexapoda</taxon>
        <taxon>Insecta</taxon>
        <taxon>Pterygota</taxon>
        <taxon>Neoptera</taxon>
        <taxon>Polyneoptera</taxon>
        <taxon>Dictyoptera</taxon>
        <taxon>Blattodea</taxon>
        <taxon>Blattoidea</taxon>
        <taxon>Termitoidae</taxon>
        <taxon>Kalotermitidae</taxon>
        <taxon>Cryptotermitinae</taxon>
        <taxon>Cryptotermes</taxon>
    </lineage>
</organism>
<evidence type="ECO:0000313" key="6">
    <source>
        <dbReference type="EMBL" id="PNF26455.1"/>
    </source>
</evidence>
<keyword evidence="4" id="KW-0812">Transmembrane</keyword>
<dbReference type="InterPro" id="IPR001965">
    <property type="entry name" value="Znf_PHD"/>
</dbReference>
<dbReference type="AlphaFoldDB" id="A0A2J7QD05"/>
<evidence type="ECO:0000256" key="3">
    <source>
        <dbReference type="ARBA" id="ARBA00022833"/>
    </source>
</evidence>
<dbReference type="InterPro" id="IPR013083">
    <property type="entry name" value="Znf_RING/FYVE/PHD"/>
</dbReference>
<reference evidence="6 7" key="1">
    <citation type="submission" date="2017-12" db="EMBL/GenBank/DDBJ databases">
        <title>Hemimetabolous genomes reveal molecular basis of termite eusociality.</title>
        <authorList>
            <person name="Harrison M.C."/>
            <person name="Jongepier E."/>
            <person name="Robertson H.M."/>
            <person name="Arning N."/>
            <person name="Bitard-Feildel T."/>
            <person name="Chao H."/>
            <person name="Childers C.P."/>
            <person name="Dinh H."/>
            <person name="Doddapaneni H."/>
            <person name="Dugan S."/>
            <person name="Gowin J."/>
            <person name="Greiner C."/>
            <person name="Han Y."/>
            <person name="Hu H."/>
            <person name="Hughes D.S.T."/>
            <person name="Huylmans A.-K."/>
            <person name="Kemena C."/>
            <person name="Kremer L.P.M."/>
            <person name="Lee S.L."/>
            <person name="Lopez-Ezquerra A."/>
            <person name="Mallet L."/>
            <person name="Monroy-Kuhn J.M."/>
            <person name="Moser A."/>
            <person name="Murali S.C."/>
            <person name="Muzny D.M."/>
            <person name="Otani S."/>
            <person name="Piulachs M.-D."/>
            <person name="Poelchau M."/>
            <person name="Qu J."/>
            <person name="Schaub F."/>
            <person name="Wada-Katsumata A."/>
            <person name="Worley K.C."/>
            <person name="Xie Q."/>
            <person name="Ylla G."/>
            <person name="Poulsen M."/>
            <person name="Gibbs R.A."/>
            <person name="Schal C."/>
            <person name="Richards S."/>
            <person name="Belles X."/>
            <person name="Korb J."/>
            <person name="Bornberg-Bauer E."/>
        </authorList>
    </citation>
    <scope>NUCLEOTIDE SEQUENCE [LARGE SCALE GENOMIC DNA]</scope>
    <source>
        <tissue evidence="6">Whole body</tissue>
    </source>
</reference>
<dbReference type="InParanoid" id="A0A2J7QD05"/>
<protein>
    <recommendedName>
        <fullName evidence="5">Zinc finger PHD-type domain-containing protein</fullName>
    </recommendedName>
</protein>
<evidence type="ECO:0000256" key="2">
    <source>
        <dbReference type="ARBA" id="ARBA00022771"/>
    </source>
</evidence>
<comment type="caution">
    <text evidence="6">The sequence shown here is derived from an EMBL/GenBank/DDBJ whole genome shotgun (WGS) entry which is preliminary data.</text>
</comment>
<keyword evidence="7" id="KW-1185">Reference proteome</keyword>
<feature type="domain" description="Zinc finger PHD-type" evidence="5">
    <location>
        <begin position="70"/>
        <end position="114"/>
    </location>
</feature>
<evidence type="ECO:0000256" key="4">
    <source>
        <dbReference type="SAM" id="Phobius"/>
    </source>
</evidence>
<keyword evidence="4" id="KW-1133">Transmembrane helix</keyword>
<keyword evidence="2" id="KW-0863">Zinc-finger</keyword>
<gene>
    <name evidence="6" type="ORF">B7P43_G16257</name>
</gene>
<evidence type="ECO:0000313" key="7">
    <source>
        <dbReference type="Proteomes" id="UP000235965"/>
    </source>
</evidence>